<reference evidence="2 3" key="1">
    <citation type="submission" date="2020-08" db="EMBL/GenBank/DDBJ databases">
        <title>Genome sequence of Hymenobacter qilianensis JCM 19763T.</title>
        <authorList>
            <person name="Hyun D.-W."/>
            <person name="Bae J.-W."/>
        </authorList>
    </citation>
    <scope>NUCLEOTIDE SEQUENCE [LARGE SCALE GENOMIC DNA]</scope>
    <source>
        <strain evidence="2 3">JCM 19763</strain>
    </source>
</reference>
<name>A0A7H0GT90_9BACT</name>
<keyword evidence="3" id="KW-1185">Reference proteome</keyword>
<evidence type="ECO:0000256" key="1">
    <source>
        <dbReference type="SAM" id="SignalP"/>
    </source>
</evidence>
<evidence type="ECO:0000313" key="2">
    <source>
        <dbReference type="EMBL" id="QNP51506.1"/>
    </source>
</evidence>
<evidence type="ECO:0008006" key="4">
    <source>
        <dbReference type="Google" id="ProtNLM"/>
    </source>
</evidence>
<keyword evidence="1" id="KW-0732">Signal</keyword>
<proteinExistence type="predicted"/>
<dbReference type="RefSeq" id="WP_187731788.1">
    <property type="nucleotide sequence ID" value="NZ_CP060784.1"/>
</dbReference>
<sequence>MRTLLLLTLLSTCLFLSLLGLPQQARAQDRPTLPDSLRQRLLSQPNDTNRVMLLIDLAFNYRNTRPDTAYRLVQQGYALARRLSYPLGQAHALNVMGPLWCNWAITPAPSG</sequence>
<dbReference type="EMBL" id="CP060784">
    <property type="protein sequence ID" value="QNP51506.1"/>
    <property type="molecule type" value="Genomic_DNA"/>
</dbReference>
<organism evidence="2 3">
    <name type="scientific">Hymenobacter qilianensis</name>
    <dbReference type="NCBI Taxonomy" id="1385715"/>
    <lineage>
        <taxon>Bacteria</taxon>
        <taxon>Pseudomonadati</taxon>
        <taxon>Bacteroidota</taxon>
        <taxon>Cytophagia</taxon>
        <taxon>Cytophagales</taxon>
        <taxon>Hymenobacteraceae</taxon>
        <taxon>Hymenobacter</taxon>
    </lineage>
</organism>
<accession>A0A7H0GT90</accession>
<feature type="chain" id="PRO_5028835936" description="Tetratricopeptide repeat protein" evidence="1">
    <location>
        <begin position="28"/>
        <end position="111"/>
    </location>
</feature>
<dbReference type="AlphaFoldDB" id="A0A7H0GT90"/>
<feature type="signal peptide" evidence="1">
    <location>
        <begin position="1"/>
        <end position="27"/>
    </location>
</feature>
<evidence type="ECO:0000313" key="3">
    <source>
        <dbReference type="Proteomes" id="UP000516093"/>
    </source>
</evidence>
<protein>
    <recommendedName>
        <fullName evidence="4">Tetratricopeptide repeat protein</fullName>
    </recommendedName>
</protein>
<dbReference type="Proteomes" id="UP000516093">
    <property type="component" value="Chromosome"/>
</dbReference>
<gene>
    <name evidence="2" type="ORF">H9L05_16010</name>
</gene>
<dbReference type="KEGG" id="hqi:H9L05_16010"/>